<evidence type="ECO:0000313" key="2">
    <source>
        <dbReference type="EMBL" id="DAE18224.1"/>
    </source>
</evidence>
<evidence type="ECO:0000256" key="1">
    <source>
        <dbReference type="SAM" id="Phobius"/>
    </source>
</evidence>
<keyword evidence="1" id="KW-0812">Transmembrane</keyword>
<organism evidence="2">
    <name type="scientific">Myoviridae sp. ctdNl2</name>
    <dbReference type="NCBI Taxonomy" id="2825140"/>
    <lineage>
        <taxon>Viruses</taxon>
        <taxon>Duplodnaviria</taxon>
        <taxon>Heunggongvirae</taxon>
        <taxon>Uroviricota</taxon>
        <taxon>Caudoviricetes</taxon>
    </lineage>
</organism>
<keyword evidence="1" id="KW-1133">Transmembrane helix</keyword>
<dbReference type="EMBL" id="BK015652">
    <property type="protein sequence ID" value="DAE18224.1"/>
    <property type="molecule type" value="Genomic_DNA"/>
</dbReference>
<protein>
    <submittedName>
        <fullName evidence="2">Uncharacterized protein</fullName>
    </submittedName>
</protein>
<name>A0A8S5QGP7_9CAUD</name>
<keyword evidence="1" id="KW-0472">Membrane</keyword>
<proteinExistence type="predicted"/>
<feature type="transmembrane region" description="Helical" evidence="1">
    <location>
        <begin position="6"/>
        <end position="23"/>
    </location>
</feature>
<reference evidence="2" key="1">
    <citation type="journal article" date="2021" name="Proc. Natl. Acad. Sci. U.S.A.">
        <title>A Catalog of Tens of Thousands of Viruses from Human Metagenomes Reveals Hidden Associations with Chronic Diseases.</title>
        <authorList>
            <person name="Tisza M.J."/>
            <person name="Buck C.B."/>
        </authorList>
    </citation>
    <scope>NUCLEOTIDE SEQUENCE</scope>
    <source>
        <strain evidence="2">CtdNl2</strain>
    </source>
</reference>
<accession>A0A8S5QGP7</accession>
<sequence>MLYSNYYISYIFIISVCLCRYTISILHDISILSYIHTI</sequence>